<reference evidence="2 3" key="1">
    <citation type="submission" date="2019-04" db="EMBL/GenBank/DDBJ databases">
        <title>Streptomyces oryziradicis sp. nov., a novel actinomycete isolated from rhizosphere soil of rice (Oryza sativa L.).</title>
        <authorList>
            <person name="Li C."/>
        </authorList>
    </citation>
    <scope>NUCLEOTIDE SEQUENCE [LARGE SCALE GENOMIC DNA]</scope>
    <source>
        <strain evidence="2 3">NEAU-C40</strain>
    </source>
</reference>
<keyword evidence="3" id="KW-1185">Reference proteome</keyword>
<evidence type="ECO:0000256" key="1">
    <source>
        <dbReference type="SAM" id="MobiDB-lite"/>
    </source>
</evidence>
<organism evidence="2 3">
    <name type="scientific">Actinacidiphila oryziradicis</name>
    <dbReference type="NCBI Taxonomy" id="2571141"/>
    <lineage>
        <taxon>Bacteria</taxon>
        <taxon>Bacillati</taxon>
        <taxon>Actinomycetota</taxon>
        <taxon>Actinomycetes</taxon>
        <taxon>Kitasatosporales</taxon>
        <taxon>Streptomycetaceae</taxon>
        <taxon>Actinacidiphila</taxon>
    </lineage>
</organism>
<comment type="caution">
    <text evidence="2">The sequence shown here is derived from an EMBL/GenBank/DDBJ whole genome shotgun (WGS) entry which is preliminary data.</text>
</comment>
<protein>
    <submittedName>
        <fullName evidence="2">Uncharacterized protein</fullName>
    </submittedName>
</protein>
<dbReference type="RefSeq" id="WP_136729755.1">
    <property type="nucleotide sequence ID" value="NZ_SUMC01000097.1"/>
</dbReference>
<accession>A0A4U0SHL6</accession>
<dbReference type="OrthoDB" id="9853331at2"/>
<evidence type="ECO:0000313" key="2">
    <source>
        <dbReference type="EMBL" id="TJZ99734.1"/>
    </source>
</evidence>
<name>A0A4U0SHL6_9ACTN</name>
<sequence length="170" mass="18727">MSRTSTPPRDLEDDKLLTRRRSISDWCDRHLMTIHTLSALMMDDPRVVSAALTELLNEPDDPPPAFGRGDPHLAALAPRGKTLPQPTPARLLTPRDQCPNDASSPLDRLELALYLIGDRTCAAVSKTLGLPEHAITARLREGLWVLFAPCDGDAVYALRGRLFTAECPHT</sequence>
<dbReference type="EMBL" id="SUMC01000097">
    <property type="protein sequence ID" value="TJZ99734.1"/>
    <property type="molecule type" value="Genomic_DNA"/>
</dbReference>
<dbReference type="Proteomes" id="UP000305778">
    <property type="component" value="Unassembled WGS sequence"/>
</dbReference>
<gene>
    <name evidence="2" type="ORF">FCI23_44570</name>
</gene>
<feature type="region of interest" description="Disordered" evidence="1">
    <location>
        <begin position="59"/>
        <end position="90"/>
    </location>
</feature>
<dbReference type="AlphaFoldDB" id="A0A4U0SHL6"/>
<evidence type="ECO:0000313" key="3">
    <source>
        <dbReference type="Proteomes" id="UP000305778"/>
    </source>
</evidence>
<proteinExistence type="predicted"/>